<dbReference type="CDD" id="cd13957">
    <property type="entry name" value="PT_UbiA_Cox10"/>
    <property type="match status" value="1"/>
</dbReference>
<evidence type="ECO:0000256" key="2">
    <source>
        <dbReference type="ARBA" id="ARBA00022475"/>
    </source>
</evidence>
<feature type="transmembrane region" description="Helical" evidence="9">
    <location>
        <begin position="163"/>
        <end position="187"/>
    </location>
</feature>
<feature type="transmembrane region" description="Helical" evidence="9">
    <location>
        <begin position="112"/>
        <end position="131"/>
    </location>
</feature>
<dbReference type="RefSeq" id="WP_112870662.1">
    <property type="nucleotide sequence ID" value="NZ_CP021781.1"/>
</dbReference>
<keyword evidence="5 9" id="KW-1133">Transmembrane helix</keyword>
<dbReference type="GO" id="GO:0008495">
    <property type="term" value="F:protoheme IX farnesyltransferase activity"/>
    <property type="evidence" value="ECO:0007669"/>
    <property type="project" value="UniProtKB-UniRule"/>
</dbReference>
<dbReference type="PROSITE" id="PS00943">
    <property type="entry name" value="UBIA"/>
    <property type="match status" value="1"/>
</dbReference>
<feature type="transmembrane region" description="Helical" evidence="9">
    <location>
        <begin position="138"/>
        <end position="157"/>
    </location>
</feature>
<name>A0A2Z4Y1U7_9GAMM</name>
<dbReference type="KEGG" id="fad:CDH04_08795"/>
<proteinExistence type="inferred from homology"/>
<dbReference type="HAMAP" id="MF_00154">
    <property type="entry name" value="CyoE_CtaB"/>
    <property type="match status" value="1"/>
</dbReference>
<feature type="transmembrane region" description="Helical" evidence="9">
    <location>
        <begin position="85"/>
        <end position="106"/>
    </location>
</feature>
<reference evidence="11 13" key="2">
    <citation type="submission" date="2019-08" db="EMBL/GenBank/DDBJ databases">
        <title>Complete genome sequences of Francisella adeliensis (FSC1325 and FSC1326).</title>
        <authorList>
            <person name="Ohrman C."/>
            <person name="Uneklint I."/>
            <person name="Vallesi A."/>
            <person name="Karlsson L."/>
            <person name="Sjodin A."/>
        </authorList>
    </citation>
    <scope>NUCLEOTIDE SEQUENCE [LARGE SCALE GENOMIC DNA]</scope>
    <source>
        <strain evidence="11 13">FSC1325</strain>
    </source>
</reference>
<evidence type="ECO:0000313" key="12">
    <source>
        <dbReference type="Proteomes" id="UP000251120"/>
    </source>
</evidence>
<dbReference type="EC" id="2.5.1.141" evidence="9"/>
<dbReference type="EMBL" id="CP021781">
    <property type="protein sequence ID" value="AXA34485.1"/>
    <property type="molecule type" value="Genomic_DNA"/>
</dbReference>
<evidence type="ECO:0000256" key="1">
    <source>
        <dbReference type="ARBA" id="ARBA00004141"/>
    </source>
</evidence>
<evidence type="ECO:0000256" key="8">
    <source>
        <dbReference type="ARBA" id="ARBA00047690"/>
    </source>
</evidence>
<feature type="transmembrane region" description="Helical" evidence="9">
    <location>
        <begin position="207"/>
        <end position="228"/>
    </location>
</feature>
<dbReference type="Gene3D" id="1.10.357.140">
    <property type="entry name" value="UbiA prenyltransferase"/>
    <property type="match status" value="1"/>
</dbReference>
<gene>
    <name evidence="9 11" type="primary">cyoE</name>
    <name evidence="10" type="ORF">CDH04_08795</name>
    <name evidence="11" type="ORF">FZC43_08800</name>
</gene>
<evidence type="ECO:0000256" key="9">
    <source>
        <dbReference type="HAMAP-Rule" id="MF_00154"/>
    </source>
</evidence>
<comment type="similarity">
    <text evidence="9">Belongs to the UbiA prenyltransferase family. Protoheme IX farnesyltransferase subfamily.</text>
</comment>
<dbReference type="UniPathway" id="UPA00834">
    <property type="reaction ID" value="UER00712"/>
</dbReference>
<keyword evidence="2 9" id="KW-1003">Cell membrane</keyword>
<comment type="subcellular location">
    <subcellularLocation>
        <location evidence="9">Cell membrane</location>
        <topology evidence="9">Multi-pass membrane protein</topology>
    </subcellularLocation>
    <subcellularLocation>
        <location evidence="1">Membrane</location>
        <topology evidence="1">Multi-pass membrane protein</topology>
    </subcellularLocation>
</comment>
<dbReference type="GO" id="GO:0048034">
    <property type="term" value="P:heme O biosynthetic process"/>
    <property type="evidence" value="ECO:0007669"/>
    <property type="project" value="UniProtKB-UniRule"/>
</dbReference>
<evidence type="ECO:0000313" key="10">
    <source>
        <dbReference type="EMBL" id="AXA34485.1"/>
    </source>
</evidence>
<protein>
    <recommendedName>
        <fullName evidence="9">Protoheme IX farnesyltransferase</fullName>
        <ecNumber evidence="9">2.5.1.141</ecNumber>
    </recommendedName>
    <alternativeName>
        <fullName evidence="9">Heme B farnesyltransferase</fullName>
    </alternativeName>
    <alternativeName>
        <fullName evidence="9">Heme O synthase</fullName>
    </alternativeName>
</protein>
<accession>A0A2Z4Y1U7</accession>
<feature type="transmembrane region" description="Helical" evidence="9">
    <location>
        <begin position="42"/>
        <end position="64"/>
    </location>
</feature>
<dbReference type="Proteomes" id="UP000251120">
    <property type="component" value="Chromosome"/>
</dbReference>
<evidence type="ECO:0000256" key="4">
    <source>
        <dbReference type="ARBA" id="ARBA00022692"/>
    </source>
</evidence>
<feature type="transmembrane region" description="Helical" evidence="9">
    <location>
        <begin position="12"/>
        <end position="30"/>
    </location>
</feature>
<comment type="function">
    <text evidence="9">Converts heme B (protoheme IX) to heme O by substitution of the vinyl group on carbon 2 of heme B porphyrin ring with a hydroxyethyl farnesyl side group.</text>
</comment>
<dbReference type="PANTHER" id="PTHR43448:SF2">
    <property type="entry name" value="PROTOHEME IX FARNESYLTRANSFERASE, MITOCHONDRIAL"/>
    <property type="match status" value="1"/>
</dbReference>
<keyword evidence="7 9" id="KW-0472">Membrane</keyword>
<comment type="catalytic activity">
    <reaction evidence="8 9">
        <text>heme b + (2E,6E)-farnesyl diphosphate + H2O = Fe(II)-heme o + diphosphate</text>
        <dbReference type="Rhea" id="RHEA:28070"/>
        <dbReference type="ChEBI" id="CHEBI:15377"/>
        <dbReference type="ChEBI" id="CHEBI:33019"/>
        <dbReference type="ChEBI" id="CHEBI:60344"/>
        <dbReference type="ChEBI" id="CHEBI:60530"/>
        <dbReference type="ChEBI" id="CHEBI:175763"/>
        <dbReference type="EC" id="2.5.1.141"/>
    </reaction>
</comment>
<dbReference type="AlphaFoldDB" id="A0A2Z4Y1U7"/>
<comment type="pathway">
    <text evidence="9">Porphyrin-containing compound metabolism; heme O biosynthesis; heme O from protoheme: step 1/1.</text>
</comment>
<dbReference type="GO" id="GO:0005886">
    <property type="term" value="C:plasma membrane"/>
    <property type="evidence" value="ECO:0007669"/>
    <property type="project" value="UniProtKB-SubCell"/>
</dbReference>
<organism evidence="10 12">
    <name type="scientific">Francisella adeliensis</name>
    <dbReference type="NCBI Taxonomy" id="2007306"/>
    <lineage>
        <taxon>Bacteria</taxon>
        <taxon>Pseudomonadati</taxon>
        <taxon>Pseudomonadota</taxon>
        <taxon>Gammaproteobacteria</taxon>
        <taxon>Thiotrichales</taxon>
        <taxon>Francisellaceae</taxon>
        <taxon>Francisella</taxon>
    </lineage>
</organism>
<evidence type="ECO:0000256" key="7">
    <source>
        <dbReference type="ARBA" id="ARBA00023136"/>
    </source>
</evidence>
<evidence type="ECO:0000256" key="3">
    <source>
        <dbReference type="ARBA" id="ARBA00022679"/>
    </source>
</evidence>
<evidence type="ECO:0000313" key="13">
    <source>
        <dbReference type="Proteomes" id="UP000681131"/>
    </source>
</evidence>
<dbReference type="InterPro" id="IPR044878">
    <property type="entry name" value="UbiA_sf"/>
</dbReference>
<evidence type="ECO:0000313" key="11">
    <source>
        <dbReference type="EMBL" id="QIW12733.1"/>
    </source>
</evidence>
<reference evidence="10 12" key="1">
    <citation type="submission" date="2017-06" db="EMBL/GenBank/DDBJ databases">
        <title>Complete genome of Francisella adeliensis.</title>
        <authorList>
            <person name="Vallesi A."/>
            <person name="Sjodin A."/>
        </authorList>
    </citation>
    <scope>NUCLEOTIDE SEQUENCE [LARGE SCALE GENOMIC DNA]</scope>
    <source>
        <strain evidence="10 12">FDC440</strain>
    </source>
</reference>
<dbReference type="PANTHER" id="PTHR43448">
    <property type="entry name" value="PROTOHEME IX FARNESYLTRANSFERASE, MITOCHONDRIAL"/>
    <property type="match status" value="1"/>
</dbReference>
<dbReference type="Proteomes" id="UP000681131">
    <property type="component" value="Chromosome"/>
</dbReference>
<dbReference type="InterPro" id="IPR006369">
    <property type="entry name" value="Protohaem_IX_farnesylTrfase"/>
</dbReference>
<comment type="miscellaneous">
    <text evidence="9">Carbon 2 of the heme B porphyrin ring is defined according to the Fischer nomenclature.</text>
</comment>
<dbReference type="NCBIfam" id="TIGR01473">
    <property type="entry name" value="cyoE_ctaB"/>
    <property type="match status" value="1"/>
</dbReference>
<dbReference type="EMBL" id="CP043424">
    <property type="protein sequence ID" value="QIW12733.1"/>
    <property type="molecule type" value="Genomic_DNA"/>
</dbReference>
<dbReference type="NCBIfam" id="NF003348">
    <property type="entry name" value="PRK04375.1-1"/>
    <property type="match status" value="1"/>
</dbReference>
<keyword evidence="13" id="KW-1185">Reference proteome</keyword>
<keyword evidence="6 9" id="KW-0350">Heme biosynthesis</keyword>
<dbReference type="OrthoDB" id="9814417at2"/>
<dbReference type="Pfam" id="PF01040">
    <property type="entry name" value="UbiA"/>
    <property type="match status" value="1"/>
</dbReference>
<keyword evidence="4 9" id="KW-0812">Transmembrane</keyword>
<dbReference type="InterPro" id="IPR000537">
    <property type="entry name" value="UbiA_prenyltransferase"/>
</dbReference>
<dbReference type="InterPro" id="IPR030470">
    <property type="entry name" value="UbiA_prenylTrfase_CS"/>
</dbReference>
<evidence type="ECO:0000256" key="6">
    <source>
        <dbReference type="ARBA" id="ARBA00023133"/>
    </source>
</evidence>
<sequence>MSSFKNYFQLAKPGIIFGNLITLTGGFLLATHRQIGFEYITLFLYVMIGVALMIASGCVFNNCYDQDIDSTMERTQKRPLVTGDISLAMALVYGSILFVLSCMILYALVNPLTLYIILVGFVVYVVIYTISKRLTIHATVLGGISGAIPPVAGYTAVVNGLDYNALGLFLILFFWQIPHSYAIAMLYKDDYKKVSLPMLPLVKGVAYTKKIMLVYLVPFVVSCSIPYLLGTADLVSFVVCMFVAIYWLYKSVVSYKQDDDRAYAKTVFKISIIVVTVISLCLG</sequence>
<keyword evidence="3 9" id="KW-0808">Transferase</keyword>
<evidence type="ECO:0000256" key="5">
    <source>
        <dbReference type="ARBA" id="ARBA00022989"/>
    </source>
</evidence>
<feature type="transmembrane region" description="Helical" evidence="9">
    <location>
        <begin position="234"/>
        <end position="250"/>
    </location>
</feature>